<dbReference type="InterPro" id="IPR002347">
    <property type="entry name" value="SDR_fam"/>
</dbReference>
<dbReference type="InterPro" id="IPR036291">
    <property type="entry name" value="NAD(P)-bd_dom_sf"/>
</dbReference>
<dbReference type="Pfam" id="PF00106">
    <property type="entry name" value="adh_short"/>
    <property type="match status" value="1"/>
</dbReference>
<evidence type="ECO:0000256" key="1">
    <source>
        <dbReference type="RuleBase" id="RU000363"/>
    </source>
</evidence>
<dbReference type="FunFam" id="3.40.50.720:FF:000084">
    <property type="entry name" value="Short-chain dehydrogenase reductase"/>
    <property type="match status" value="1"/>
</dbReference>
<sequence>MATKVVSPLEPWHQLNNKIVLVTGASSGLGREMCVDLATAGCKIIAAARRLDKLATLCDQINKSASNSNDTKAVAVELDVRAESCKIKEAVEKAWNEFGNVDVLLNNAGIRGTVKSSLDLPEEEWNEVIKTNYSGSWLVAKYIGQHMRDSGRGGSIINVSSAAGLNRPTMPGCIAYASSKAALNSITLIMALELGQFNIKVNSIALGIFRSEITEGLFKLKGLENVITRTTPLKTLGTSNPALTSLVRYLIHDSTSYVSGNVFIVDAGYTLPGFPIFSSL</sequence>
<dbReference type="Proteomes" id="UP001454036">
    <property type="component" value="Unassembled WGS sequence"/>
</dbReference>
<dbReference type="GO" id="GO:0016616">
    <property type="term" value="F:oxidoreductase activity, acting on the CH-OH group of donors, NAD or NADP as acceptor"/>
    <property type="evidence" value="ECO:0007669"/>
    <property type="project" value="UniProtKB-ARBA"/>
</dbReference>
<protein>
    <submittedName>
        <fullName evidence="2">Uncharacterized protein</fullName>
    </submittedName>
</protein>
<organism evidence="2 3">
    <name type="scientific">Lithospermum erythrorhizon</name>
    <name type="common">Purple gromwell</name>
    <name type="synonym">Lithospermum officinale var. erythrorhizon</name>
    <dbReference type="NCBI Taxonomy" id="34254"/>
    <lineage>
        <taxon>Eukaryota</taxon>
        <taxon>Viridiplantae</taxon>
        <taxon>Streptophyta</taxon>
        <taxon>Embryophyta</taxon>
        <taxon>Tracheophyta</taxon>
        <taxon>Spermatophyta</taxon>
        <taxon>Magnoliopsida</taxon>
        <taxon>eudicotyledons</taxon>
        <taxon>Gunneridae</taxon>
        <taxon>Pentapetalae</taxon>
        <taxon>asterids</taxon>
        <taxon>lamiids</taxon>
        <taxon>Boraginales</taxon>
        <taxon>Boraginaceae</taxon>
        <taxon>Boraginoideae</taxon>
        <taxon>Lithospermeae</taxon>
        <taxon>Lithospermum</taxon>
    </lineage>
</organism>
<accession>A0AAV3PJ12</accession>
<proteinExistence type="inferred from homology"/>
<keyword evidence="3" id="KW-1185">Reference proteome</keyword>
<dbReference type="PROSITE" id="PS00061">
    <property type="entry name" value="ADH_SHORT"/>
    <property type="match status" value="1"/>
</dbReference>
<dbReference type="PRINTS" id="PR00080">
    <property type="entry name" value="SDRFAMILY"/>
</dbReference>
<dbReference type="PANTHER" id="PTHR44375">
    <property type="entry name" value="BETA-KETOACYL-ACP REDUCTASE-LIKE PROTEIN-RELATED"/>
    <property type="match status" value="1"/>
</dbReference>
<dbReference type="AlphaFoldDB" id="A0AAV3PJ12"/>
<dbReference type="Gene3D" id="3.40.50.720">
    <property type="entry name" value="NAD(P)-binding Rossmann-like Domain"/>
    <property type="match status" value="1"/>
</dbReference>
<dbReference type="SUPFAM" id="SSF51735">
    <property type="entry name" value="NAD(P)-binding Rossmann-fold domains"/>
    <property type="match status" value="1"/>
</dbReference>
<dbReference type="CDD" id="cd05233">
    <property type="entry name" value="SDR_c"/>
    <property type="match status" value="1"/>
</dbReference>
<evidence type="ECO:0000313" key="2">
    <source>
        <dbReference type="EMBL" id="GAA0150012.1"/>
    </source>
</evidence>
<comment type="similarity">
    <text evidence="1">Belongs to the short-chain dehydrogenases/reductases (SDR) family.</text>
</comment>
<dbReference type="PANTHER" id="PTHR44375:SF5">
    <property type="entry name" value="3-OXOACYL-[ACYL-CARRIER-PROTEIN] REDUCTASE FABG-LIKE"/>
    <property type="match status" value="1"/>
</dbReference>
<comment type="caution">
    <text evidence="2">The sequence shown here is derived from an EMBL/GenBank/DDBJ whole genome shotgun (WGS) entry which is preliminary data.</text>
</comment>
<reference evidence="2 3" key="1">
    <citation type="submission" date="2024-01" db="EMBL/GenBank/DDBJ databases">
        <title>The complete chloroplast genome sequence of Lithospermum erythrorhizon: insights into the phylogenetic relationship among Boraginaceae species and the maternal lineages of purple gromwells.</title>
        <authorList>
            <person name="Okada T."/>
            <person name="Watanabe K."/>
        </authorList>
    </citation>
    <scope>NUCLEOTIDE SEQUENCE [LARGE SCALE GENOMIC DNA]</scope>
</reference>
<dbReference type="InterPro" id="IPR020904">
    <property type="entry name" value="Sc_DH/Rdtase_CS"/>
</dbReference>
<evidence type="ECO:0000313" key="3">
    <source>
        <dbReference type="Proteomes" id="UP001454036"/>
    </source>
</evidence>
<dbReference type="EMBL" id="BAABME010001510">
    <property type="protein sequence ID" value="GAA0150012.1"/>
    <property type="molecule type" value="Genomic_DNA"/>
</dbReference>
<gene>
    <name evidence="2" type="ORF">LIER_09045</name>
</gene>
<name>A0AAV3PJ12_LITER</name>
<dbReference type="PRINTS" id="PR00081">
    <property type="entry name" value="GDHRDH"/>
</dbReference>